<dbReference type="PROSITE" id="PS51208">
    <property type="entry name" value="AUTOTRANSPORTER"/>
    <property type="match status" value="1"/>
</dbReference>
<comment type="caution">
    <text evidence="2">The sequence shown here is derived from an EMBL/GenBank/DDBJ whole genome shotgun (WGS) entry which is preliminary data.</text>
</comment>
<dbReference type="SUPFAM" id="SSF103515">
    <property type="entry name" value="Autotransporter"/>
    <property type="match status" value="1"/>
</dbReference>
<dbReference type="SUPFAM" id="SSF51126">
    <property type="entry name" value="Pectin lyase-like"/>
    <property type="match status" value="1"/>
</dbReference>
<dbReference type="Pfam" id="PF18883">
    <property type="entry name" value="AC_1"/>
    <property type="match status" value="1"/>
</dbReference>
<name>A0ABV2HHN4_9HYPH</name>
<sequence>MSSVNVEARSRSLTLCSEKNKSYYRCSDGTTHIINDKMYQIINLSGEESKKEYSLISSSVIGAQEENTVIEGVRVQVKGIDGVKGVYGAVASKGGKIILTDSSFKDVSTGFMVDSGTMEVHRGSVEAIQVGIHAESQATSVILADTKIKIEGQDPGQKSALFSVADAVIKMTGGSIDVTDAAALRVGVRGNITLDDVIITTKNQRTTEGKGIGEEGNFVAFNVSQNGSIYLKKTNATVTDTHGFGVGLETNVQPRVGQEEGIVLSRVNIEDSKIIVTGKKHGMQLKIEKGDVGNRQAMIFLKNTTFEVPQGTAIHSRRSHSYIGVTESTKISGDLLLTAENEASVAILSASSSLVGGAHVSRDSIAELYLTEGSQWVLTKRKEANSQSLNRLISSISFLKLSDSSVIFVPPTLQEYQTLYVGKGKQKVYDAQGHAHIYFNTHLNSDGSFYPQKTDRILIDGDVFGKTIVHVQLVMGNEKETIDKIKAQGISLIQVSGKAAEDSFQLSTPYIALEGLPYQYYLHAYGPSSLRGNAKISQRLIKGDGDFWDFRLESKYIQPIQNETTLDYSMIKVKDVVPQVPTYLLLPNALFQVGLVNISNQNQQSKILRNGSHRLSSVDNSPVLSMSGYGGSYHYVSDLSKFEYGYGGDLEYNALEAALFLEIIENVYHRMSFGVTGTYGKFFLQPQGVEKSQKSTFNQWSISAYGRIGYNTGFYLNGLLSYGLFKGDVFTYARGKTATLKGNPFNVSLSSGKVFVTEYKGLVVDPQIHLIYQNLQFYKSRDINGFDIDIGKIDQWVMRVGGHLTKTFEAFEKDRIISFYGKMHFVHCFGEKQVAYFKDTFQLGSFGSFLETGLGIHSQLSSKVILHGDLNYQHKFKKAGFSGIRFSGGVRYRF</sequence>
<dbReference type="InterPro" id="IPR012332">
    <property type="entry name" value="Autotransporter_pectin_lyase_C"/>
</dbReference>
<feature type="domain" description="Autotransporter" evidence="1">
    <location>
        <begin position="617"/>
        <end position="894"/>
    </location>
</feature>
<dbReference type="EMBL" id="JBEPLI010000009">
    <property type="protein sequence ID" value="MET3589944.1"/>
    <property type="molecule type" value="Genomic_DNA"/>
</dbReference>
<dbReference type="SMART" id="SM00869">
    <property type="entry name" value="Autotransporter"/>
    <property type="match status" value="1"/>
</dbReference>
<dbReference type="Proteomes" id="UP001549086">
    <property type="component" value="Unassembled WGS sequence"/>
</dbReference>
<accession>A0ABV2HHN4</accession>
<dbReference type="NCBIfam" id="TIGR01414">
    <property type="entry name" value="autotrans_barl"/>
    <property type="match status" value="1"/>
</dbReference>
<gene>
    <name evidence="2" type="ORF">ABID23_001035</name>
</gene>
<dbReference type="InterPro" id="IPR036709">
    <property type="entry name" value="Autotransporte_beta_dom_sf"/>
</dbReference>
<dbReference type="Gene3D" id="2.160.20.20">
    <property type="match status" value="1"/>
</dbReference>
<proteinExistence type="predicted"/>
<evidence type="ECO:0000313" key="3">
    <source>
        <dbReference type="Proteomes" id="UP001549086"/>
    </source>
</evidence>
<reference evidence="2 3" key="1">
    <citation type="submission" date="2024-06" db="EMBL/GenBank/DDBJ databases">
        <title>Genomic Encyclopedia of Type Strains, Phase IV (KMG-IV): sequencing the most valuable type-strain genomes for metagenomic binning, comparative biology and taxonomic classification.</title>
        <authorList>
            <person name="Goeker M."/>
        </authorList>
    </citation>
    <scope>NUCLEOTIDE SEQUENCE [LARGE SCALE GENOMIC DNA]</scope>
    <source>
        <strain evidence="2 3">DSM 23649</strain>
    </source>
</reference>
<organism evidence="2 3">
    <name type="scientific">Bartonella silvatica</name>
    <dbReference type="NCBI Taxonomy" id="357760"/>
    <lineage>
        <taxon>Bacteria</taxon>
        <taxon>Pseudomonadati</taxon>
        <taxon>Pseudomonadota</taxon>
        <taxon>Alphaproteobacteria</taxon>
        <taxon>Hyphomicrobiales</taxon>
        <taxon>Bartonellaceae</taxon>
        <taxon>Bartonella</taxon>
    </lineage>
</organism>
<evidence type="ECO:0000259" key="1">
    <source>
        <dbReference type="PROSITE" id="PS51208"/>
    </source>
</evidence>
<dbReference type="InterPro" id="IPR043990">
    <property type="entry name" value="AC_1"/>
</dbReference>
<protein>
    <recommendedName>
        <fullName evidence="1">Autotransporter domain-containing protein</fullName>
    </recommendedName>
</protein>
<dbReference type="Pfam" id="PF03797">
    <property type="entry name" value="Autotransporter"/>
    <property type="match status" value="1"/>
</dbReference>
<evidence type="ECO:0000313" key="2">
    <source>
        <dbReference type="EMBL" id="MET3589944.1"/>
    </source>
</evidence>
<dbReference type="InterPro" id="IPR006315">
    <property type="entry name" value="OM_autotransptr_brl_dom"/>
</dbReference>
<dbReference type="InterPro" id="IPR005546">
    <property type="entry name" value="Autotransporte_beta"/>
</dbReference>
<dbReference type="InterPro" id="IPR011050">
    <property type="entry name" value="Pectin_lyase_fold/virulence"/>
</dbReference>
<keyword evidence="3" id="KW-1185">Reference proteome</keyword>
<dbReference type="Gene3D" id="2.40.128.130">
    <property type="entry name" value="Autotransporter beta-domain"/>
    <property type="match status" value="1"/>
</dbReference>